<dbReference type="AlphaFoldDB" id="A0A2V1K5H9"/>
<evidence type="ECO:0000313" key="2">
    <source>
        <dbReference type="Proteomes" id="UP000245212"/>
    </source>
</evidence>
<reference evidence="2" key="1">
    <citation type="submission" date="2018-05" db="EMBL/GenBank/DDBJ databases">
        <authorList>
            <person name="Li Y."/>
        </authorList>
    </citation>
    <scope>NUCLEOTIDE SEQUENCE [LARGE SCALE GENOMIC DNA]</scope>
    <source>
        <strain evidence="2">3d-2-2</strain>
    </source>
</reference>
<gene>
    <name evidence="1" type="ORF">DD235_07535</name>
</gene>
<protein>
    <submittedName>
        <fullName evidence="1">Uncharacterized protein</fullName>
    </submittedName>
</protein>
<proteinExistence type="predicted"/>
<evidence type="ECO:0000313" key="1">
    <source>
        <dbReference type="EMBL" id="PWF24140.1"/>
    </source>
</evidence>
<name>A0A2V1K5H9_9BURK</name>
<dbReference type="Proteomes" id="UP000245212">
    <property type="component" value="Unassembled WGS sequence"/>
</dbReference>
<accession>A0A2V1K5H9</accession>
<sequence length="87" mass="10480">MLAEVDSFRHVPKNEPLRNLDFIVIFSSFEVLIFSQFRGNSYEKIFMILVRPLIRRKLNWSVGRHTNRVRKPRRAGSRRSVWKNYSD</sequence>
<organism evidence="1 2">
    <name type="scientific">Corticimicrobacter populi</name>
    <dbReference type="NCBI Taxonomy" id="2175229"/>
    <lineage>
        <taxon>Bacteria</taxon>
        <taxon>Pseudomonadati</taxon>
        <taxon>Pseudomonadota</taxon>
        <taxon>Betaproteobacteria</taxon>
        <taxon>Burkholderiales</taxon>
        <taxon>Alcaligenaceae</taxon>
        <taxon>Corticimicrobacter</taxon>
    </lineage>
</organism>
<comment type="caution">
    <text evidence="1">The sequence shown here is derived from an EMBL/GenBank/DDBJ whole genome shotgun (WGS) entry which is preliminary data.</text>
</comment>
<dbReference type="EMBL" id="QETA01000002">
    <property type="protein sequence ID" value="PWF24140.1"/>
    <property type="molecule type" value="Genomic_DNA"/>
</dbReference>
<keyword evidence="2" id="KW-1185">Reference proteome</keyword>